<dbReference type="Gene3D" id="3.40.50.10540">
    <property type="entry name" value="Crotonobetainyl-coa:carnitine coa-transferase, domain 1"/>
    <property type="match status" value="1"/>
</dbReference>
<dbReference type="PANTHER" id="PTHR48207">
    <property type="entry name" value="SUCCINATE--HYDROXYMETHYLGLUTARATE COA-TRANSFERASE"/>
    <property type="match status" value="1"/>
</dbReference>
<accession>A0ABX1MRL2</accession>
<organism evidence="2 3">
    <name type="scientific">Aromatoleum petrolei</name>
    <dbReference type="NCBI Taxonomy" id="76116"/>
    <lineage>
        <taxon>Bacteria</taxon>
        <taxon>Pseudomonadati</taxon>
        <taxon>Pseudomonadota</taxon>
        <taxon>Betaproteobacteria</taxon>
        <taxon>Rhodocyclales</taxon>
        <taxon>Rhodocyclaceae</taxon>
        <taxon>Aromatoleum</taxon>
    </lineage>
</organism>
<dbReference type="InterPro" id="IPR050483">
    <property type="entry name" value="CoA-transferase_III_domain"/>
</dbReference>
<evidence type="ECO:0000313" key="3">
    <source>
        <dbReference type="Proteomes" id="UP000652074"/>
    </source>
</evidence>
<reference evidence="2 3" key="1">
    <citation type="submission" date="2019-12" db="EMBL/GenBank/DDBJ databases">
        <title>Comparative genomics gives insights into the taxonomy of the Azoarcus-Aromatoleum group and reveals separate origins of nif in the plant-associated Azoarcus and non-plant-associated Aromatoleum sub-groups.</title>
        <authorList>
            <person name="Lafos M."/>
            <person name="Maluk M."/>
            <person name="Batista M."/>
            <person name="Junghare M."/>
            <person name="Carmona M."/>
            <person name="Faoro H."/>
            <person name="Cruz L.M."/>
            <person name="Battistoni F."/>
            <person name="De Souza E."/>
            <person name="Pedrosa F."/>
            <person name="Chen W.-M."/>
            <person name="Poole P.S."/>
            <person name="Dixon R.A."/>
            <person name="James E.K."/>
        </authorList>
    </citation>
    <scope>NUCLEOTIDE SEQUENCE [LARGE SCALE GENOMIC DNA]</scope>
    <source>
        <strain evidence="2 3">ToN1</strain>
    </source>
</reference>
<gene>
    <name evidence="2" type="ORF">GPA26_10900</name>
</gene>
<dbReference type="Pfam" id="PF02515">
    <property type="entry name" value="CoA_transf_3"/>
    <property type="match status" value="1"/>
</dbReference>
<dbReference type="InterPro" id="IPR044855">
    <property type="entry name" value="CoA-Trfase_III_dom3_sf"/>
</dbReference>
<dbReference type="PANTHER" id="PTHR48207:SF3">
    <property type="entry name" value="SUCCINATE--HYDROXYMETHYLGLUTARATE COA-TRANSFERASE"/>
    <property type="match status" value="1"/>
</dbReference>
<dbReference type="Gene3D" id="3.30.1540.10">
    <property type="entry name" value="formyl-coa transferase, domain 3"/>
    <property type="match status" value="1"/>
</dbReference>
<comment type="caution">
    <text evidence="2">The sequence shown here is derived from an EMBL/GenBank/DDBJ whole genome shotgun (WGS) entry which is preliminary data.</text>
</comment>
<dbReference type="InterPro" id="IPR023606">
    <property type="entry name" value="CoA-Trfase_III_dom_1_sf"/>
</dbReference>
<dbReference type="EMBL" id="WTVR01000018">
    <property type="protein sequence ID" value="NMF88980.1"/>
    <property type="molecule type" value="Genomic_DNA"/>
</dbReference>
<dbReference type="RefSeq" id="WP_169206358.1">
    <property type="nucleotide sequence ID" value="NZ_CP059560.1"/>
</dbReference>
<keyword evidence="1 2" id="KW-0808">Transferase</keyword>
<dbReference type="InterPro" id="IPR003673">
    <property type="entry name" value="CoA-Trfase_fam_III"/>
</dbReference>
<dbReference type="Proteomes" id="UP000652074">
    <property type="component" value="Unassembled WGS sequence"/>
</dbReference>
<sequence>MAQNFSRFRVLDMTGELGPYAAKMFAGLGADVIHLEPPAGDPLRRVGPFFHNEPGMQASLPYLYYNAGKRGLALDLEKEAGREVFRWLCRDADLLIESCRPGLLDGLGLSWEVLHKDNARLVQTSITPFGRTGPMAAYPGSDLTCSALSGFLYLAGVDGDKPVRAPDNQAYRMAEAYAAVGSAIALFSAQRTGKGQVVDVACIEAEAMALENAAQFWDLEGKIRRGRGREAGSATLHPCADGYIALVAIMGRNKEMWIPFVRWMEAEGVEEWQAFDDDRWIDYAYRTSEAGYTTFCRVFERYTRTRSKAQLYEIGQRFNVAVTPVSDGQDLLANPQLMHRNFWQTQFNDTLGADITYPGAPYEFGELGWQLGRNAPRIGEHTREILTESGYTGFEIDKLVRVGAVYAEQC</sequence>
<dbReference type="GO" id="GO:0016740">
    <property type="term" value="F:transferase activity"/>
    <property type="evidence" value="ECO:0007669"/>
    <property type="project" value="UniProtKB-KW"/>
</dbReference>
<dbReference type="SUPFAM" id="SSF89796">
    <property type="entry name" value="CoA-transferase family III (CaiB/BaiF)"/>
    <property type="match status" value="1"/>
</dbReference>
<proteinExistence type="predicted"/>
<keyword evidence="3" id="KW-1185">Reference proteome</keyword>
<evidence type="ECO:0000313" key="2">
    <source>
        <dbReference type="EMBL" id="NMF88980.1"/>
    </source>
</evidence>
<protein>
    <submittedName>
        <fullName evidence="2">CoA transferase</fullName>
    </submittedName>
</protein>
<name>A0ABX1MRL2_9RHOO</name>
<evidence type="ECO:0000256" key="1">
    <source>
        <dbReference type="ARBA" id="ARBA00022679"/>
    </source>
</evidence>